<feature type="transmembrane region" description="Helical" evidence="1">
    <location>
        <begin position="30"/>
        <end position="56"/>
    </location>
</feature>
<keyword evidence="1" id="KW-1133">Transmembrane helix</keyword>
<name>A0A1F5G461_9BACT</name>
<feature type="transmembrane region" description="Helical" evidence="1">
    <location>
        <begin position="141"/>
        <end position="166"/>
    </location>
</feature>
<gene>
    <name evidence="2" type="ORF">A2Z23_02865</name>
</gene>
<comment type="caution">
    <text evidence="2">The sequence shown here is derived from an EMBL/GenBank/DDBJ whole genome shotgun (WGS) entry which is preliminary data.</text>
</comment>
<sequence>MNLVLRFLIVLFWIFVLIVPFSLFGSKDQIFYLLARFFALFALSAFCFQIFLGAFMPELTRAFKFNTYLFHLWIGRLVYGVILIHIFLIFLSRRLYFPPNLLPNERFSIILATFAFIFLSLAISAALLRQKFGSVWQKIHWLNYLAFVLIFIKSIMIGSDIILFQIKIL</sequence>
<proteinExistence type="predicted"/>
<organism evidence="2 3">
    <name type="scientific">Candidatus Curtissbacteria bacterium RBG_16_39_7</name>
    <dbReference type="NCBI Taxonomy" id="1797707"/>
    <lineage>
        <taxon>Bacteria</taxon>
        <taxon>Candidatus Curtissiibacteriota</taxon>
    </lineage>
</organism>
<evidence type="ECO:0000313" key="3">
    <source>
        <dbReference type="Proteomes" id="UP000176628"/>
    </source>
</evidence>
<feature type="transmembrane region" description="Helical" evidence="1">
    <location>
        <begin position="7"/>
        <end position="24"/>
    </location>
</feature>
<feature type="non-terminal residue" evidence="2">
    <location>
        <position position="169"/>
    </location>
</feature>
<dbReference type="EMBL" id="MFAV01000013">
    <property type="protein sequence ID" value="OGD86637.1"/>
    <property type="molecule type" value="Genomic_DNA"/>
</dbReference>
<dbReference type="AlphaFoldDB" id="A0A1F5G461"/>
<keyword evidence="1" id="KW-0472">Membrane</keyword>
<evidence type="ECO:0000256" key="1">
    <source>
        <dbReference type="SAM" id="Phobius"/>
    </source>
</evidence>
<protein>
    <recommendedName>
        <fullName evidence="4">Ferric oxidoreductase domain-containing protein</fullName>
    </recommendedName>
</protein>
<feature type="transmembrane region" description="Helical" evidence="1">
    <location>
        <begin position="68"/>
        <end position="89"/>
    </location>
</feature>
<accession>A0A1F5G461</accession>
<keyword evidence="1" id="KW-0812">Transmembrane</keyword>
<dbReference type="Proteomes" id="UP000176628">
    <property type="component" value="Unassembled WGS sequence"/>
</dbReference>
<reference evidence="2 3" key="1">
    <citation type="journal article" date="2016" name="Nat. Commun.">
        <title>Thousands of microbial genomes shed light on interconnected biogeochemical processes in an aquifer system.</title>
        <authorList>
            <person name="Anantharaman K."/>
            <person name="Brown C.T."/>
            <person name="Hug L.A."/>
            <person name="Sharon I."/>
            <person name="Castelle C.J."/>
            <person name="Probst A.J."/>
            <person name="Thomas B.C."/>
            <person name="Singh A."/>
            <person name="Wilkins M.J."/>
            <person name="Karaoz U."/>
            <person name="Brodie E.L."/>
            <person name="Williams K.H."/>
            <person name="Hubbard S.S."/>
            <person name="Banfield J.F."/>
        </authorList>
    </citation>
    <scope>NUCLEOTIDE SEQUENCE [LARGE SCALE GENOMIC DNA]</scope>
</reference>
<evidence type="ECO:0008006" key="4">
    <source>
        <dbReference type="Google" id="ProtNLM"/>
    </source>
</evidence>
<feature type="transmembrane region" description="Helical" evidence="1">
    <location>
        <begin position="109"/>
        <end position="129"/>
    </location>
</feature>
<evidence type="ECO:0000313" key="2">
    <source>
        <dbReference type="EMBL" id="OGD86637.1"/>
    </source>
</evidence>